<proteinExistence type="predicted"/>
<evidence type="ECO:0000313" key="8">
    <source>
        <dbReference type="Proteomes" id="UP000668214"/>
    </source>
</evidence>
<evidence type="ECO:0000256" key="3">
    <source>
        <dbReference type="ARBA" id="ARBA00023043"/>
    </source>
</evidence>
<dbReference type="InterPro" id="IPR035984">
    <property type="entry name" value="Acyl-CoA-binding_sf"/>
</dbReference>
<evidence type="ECO:0000256" key="2">
    <source>
        <dbReference type="ARBA" id="ARBA00022737"/>
    </source>
</evidence>
<dbReference type="Pfam" id="PF12796">
    <property type="entry name" value="Ank_2"/>
    <property type="match status" value="1"/>
</dbReference>
<dbReference type="InterPro" id="IPR036770">
    <property type="entry name" value="Ankyrin_rpt-contain_sf"/>
</dbReference>
<dbReference type="AlphaFoldDB" id="A0A836EID7"/>
<comment type="caution">
    <text evidence="7">The sequence shown here is derived from an EMBL/GenBank/DDBJ whole genome shotgun (WGS) entry which is preliminary data.</text>
</comment>
<dbReference type="GO" id="GO:0000062">
    <property type="term" value="F:fatty-acyl-CoA binding"/>
    <property type="evidence" value="ECO:0007669"/>
    <property type="project" value="InterPro"/>
</dbReference>
<dbReference type="InterPro" id="IPR014352">
    <property type="entry name" value="FERM/acyl-CoA-bd_prot_sf"/>
</dbReference>
<dbReference type="PROSITE" id="PS50297">
    <property type="entry name" value="ANK_REP_REGION"/>
    <property type="match status" value="2"/>
</dbReference>
<organism evidence="7 8">
    <name type="scientific">Pseudoatta argentina</name>
    <dbReference type="NCBI Taxonomy" id="621737"/>
    <lineage>
        <taxon>Eukaryota</taxon>
        <taxon>Metazoa</taxon>
        <taxon>Ecdysozoa</taxon>
        <taxon>Arthropoda</taxon>
        <taxon>Hexapoda</taxon>
        <taxon>Insecta</taxon>
        <taxon>Pterygota</taxon>
        <taxon>Neoptera</taxon>
        <taxon>Endopterygota</taxon>
        <taxon>Hymenoptera</taxon>
        <taxon>Apocrita</taxon>
        <taxon>Aculeata</taxon>
        <taxon>Formicoidea</taxon>
        <taxon>Formicidae</taxon>
        <taxon>Myrmicinae</taxon>
        <taxon>Pseudoatta</taxon>
    </lineage>
</organism>
<feature type="non-terminal residue" evidence="7">
    <location>
        <position position="1"/>
    </location>
</feature>
<gene>
    <name evidence="7" type="primary">Acbd6</name>
    <name evidence="7" type="ORF">G6Z78_0013036</name>
</gene>
<evidence type="ECO:0000256" key="4">
    <source>
        <dbReference type="ARBA" id="ARBA00023121"/>
    </source>
</evidence>
<dbReference type="InterPro" id="IPR000582">
    <property type="entry name" value="Acyl-CoA-binding_protein"/>
</dbReference>
<dbReference type="SUPFAM" id="SSF48403">
    <property type="entry name" value="Ankyrin repeat"/>
    <property type="match status" value="1"/>
</dbReference>
<dbReference type="EMBL" id="JAANIA010002986">
    <property type="protein sequence ID" value="KAG5305922.1"/>
    <property type="molecule type" value="Genomic_DNA"/>
</dbReference>
<evidence type="ECO:0000313" key="7">
    <source>
        <dbReference type="EMBL" id="KAG5305922.1"/>
    </source>
</evidence>
<dbReference type="Pfam" id="PF00887">
    <property type="entry name" value="ACBP"/>
    <property type="match status" value="1"/>
</dbReference>
<keyword evidence="2" id="KW-0677">Repeat</keyword>
<evidence type="ECO:0000256" key="5">
    <source>
        <dbReference type="PROSITE-ProRule" id="PRU00023"/>
    </source>
</evidence>
<dbReference type="PANTHER" id="PTHR24119">
    <property type="entry name" value="ACYL-COA-BINDING DOMAIN-CONTAINING PROTEIN 6"/>
    <property type="match status" value="1"/>
</dbReference>
<dbReference type="Proteomes" id="UP000668214">
    <property type="component" value="Unassembled WGS sequence"/>
</dbReference>
<dbReference type="PANTHER" id="PTHR24119:SF0">
    <property type="entry name" value="ACYL-COA-BINDING DOMAIN-CONTAINING PROTEIN 6"/>
    <property type="match status" value="1"/>
</dbReference>
<reference evidence="7" key="1">
    <citation type="submission" date="2020-02" db="EMBL/GenBank/DDBJ databases">
        <title>Relaxed selection underlies rapid genomic changes in the transitions from sociality to social parasitism in ants.</title>
        <authorList>
            <person name="Bi X."/>
        </authorList>
    </citation>
    <scope>NUCLEOTIDE SEQUENCE</scope>
    <source>
        <strain evidence="7">BGI-DK2014c</strain>
        <tissue evidence="7">Whole body</tissue>
    </source>
</reference>
<dbReference type="PROSITE" id="PS50088">
    <property type="entry name" value="ANK_REPEAT"/>
    <property type="match status" value="2"/>
</dbReference>
<dbReference type="PRINTS" id="PR00689">
    <property type="entry name" value="ACOABINDINGP"/>
</dbReference>
<keyword evidence="3 5" id="KW-0040">ANK repeat</keyword>
<feature type="repeat" description="ANK" evidence="5">
    <location>
        <begin position="159"/>
        <end position="191"/>
    </location>
</feature>
<dbReference type="Gene3D" id="1.25.40.20">
    <property type="entry name" value="Ankyrin repeat-containing domain"/>
    <property type="match status" value="1"/>
</dbReference>
<keyword evidence="4" id="KW-0446">Lipid-binding</keyword>
<evidence type="ECO:0000259" key="6">
    <source>
        <dbReference type="PROSITE" id="PS51228"/>
    </source>
</evidence>
<accession>A0A836EID7</accession>
<keyword evidence="8" id="KW-1185">Reference proteome</keyword>
<dbReference type="Gene3D" id="1.20.80.10">
    <property type="match status" value="1"/>
</dbReference>
<feature type="non-terminal residue" evidence="7">
    <location>
        <position position="241"/>
    </location>
</feature>
<feature type="repeat" description="ANK" evidence="5">
    <location>
        <begin position="192"/>
        <end position="224"/>
    </location>
</feature>
<protein>
    <recommendedName>
        <fullName evidence="1">Acyl-CoA-binding domain-containing protein 6</fullName>
    </recommendedName>
</protein>
<sequence length="241" mass="27182">TMAESDLESELLTDLEETFNRASKYLQTLVSELDSGQLLAFYGLYKQATVGPCDIPRPNWYQMQAKHKWEAWKNLGDMSRETAMTNYIHGIEKINPTWDEEEAKAGSQQWIVFSKLSYGSAELNDEDKTFLDWIKEGNEAKVREFLSGEPALVNKPDEEGMHPIHWAADRGYLGILDYLIKNGANVNSRDQYGQTALHYVVSCDHVDAVKYLLSIGAQSNIADNDGMTPKEIANEQIAALL</sequence>
<feature type="domain" description="ACB" evidence="6">
    <location>
        <begin position="15"/>
        <end position="100"/>
    </location>
</feature>
<dbReference type="SUPFAM" id="SSF47027">
    <property type="entry name" value="Acyl-CoA binding protein"/>
    <property type="match status" value="1"/>
</dbReference>
<dbReference type="SMART" id="SM00248">
    <property type="entry name" value="ANK"/>
    <property type="match status" value="2"/>
</dbReference>
<dbReference type="PROSITE" id="PS51228">
    <property type="entry name" value="ACB_2"/>
    <property type="match status" value="1"/>
</dbReference>
<name>A0A836EID7_9HYME</name>
<dbReference type="InterPro" id="IPR002110">
    <property type="entry name" value="Ankyrin_rpt"/>
</dbReference>
<evidence type="ECO:0000256" key="1">
    <source>
        <dbReference type="ARBA" id="ARBA00018419"/>
    </source>
</evidence>